<keyword evidence="2" id="KW-1185">Reference proteome</keyword>
<proteinExistence type="predicted"/>
<dbReference type="EMBL" id="CACRXK020036838">
    <property type="protein sequence ID" value="CAB4044914.1"/>
    <property type="molecule type" value="Genomic_DNA"/>
</dbReference>
<accession>A0A6S7KPN8</accession>
<evidence type="ECO:0000313" key="2">
    <source>
        <dbReference type="Proteomes" id="UP001152795"/>
    </source>
</evidence>
<dbReference type="AlphaFoldDB" id="A0A6S7KPN8"/>
<comment type="caution">
    <text evidence="1">The sequence shown here is derived from an EMBL/GenBank/DDBJ whole genome shotgun (WGS) entry which is preliminary data.</text>
</comment>
<name>A0A6S7KPN8_PARCT</name>
<protein>
    <submittedName>
        <fullName evidence="1">Uncharacterized protein</fullName>
    </submittedName>
</protein>
<evidence type="ECO:0000313" key="1">
    <source>
        <dbReference type="EMBL" id="CAB4044914.1"/>
    </source>
</evidence>
<dbReference type="Proteomes" id="UP001152795">
    <property type="component" value="Unassembled WGS sequence"/>
</dbReference>
<organism evidence="1 2">
    <name type="scientific">Paramuricea clavata</name>
    <name type="common">Red gorgonian</name>
    <name type="synonym">Violescent sea-whip</name>
    <dbReference type="NCBI Taxonomy" id="317549"/>
    <lineage>
        <taxon>Eukaryota</taxon>
        <taxon>Metazoa</taxon>
        <taxon>Cnidaria</taxon>
        <taxon>Anthozoa</taxon>
        <taxon>Octocorallia</taxon>
        <taxon>Malacalcyonacea</taxon>
        <taxon>Plexauridae</taxon>
        <taxon>Paramuricea</taxon>
    </lineage>
</organism>
<reference evidence="1" key="1">
    <citation type="submission" date="2020-04" db="EMBL/GenBank/DDBJ databases">
        <authorList>
            <person name="Alioto T."/>
            <person name="Alioto T."/>
            <person name="Gomez Garrido J."/>
        </authorList>
    </citation>
    <scope>NUCLEOTIDE SEQUENCE</scope>
    <source>
        <strain evidence="1">A484AB</strain>
    </source>
</reference>
<sequence>MNTFWNVQFTCDKYFEICMYDNKLFDGMQVFRTVKVSKDLTWEATYEGHKANCLSFLMALPNKIASFPDFMKILKMVEFCKICEGVKNQAFSVLQTNVHNLCGESIGRIEEVVEQDEKENEQYSLNRRSLTCEYFIDTPLSGALCQNCNVLRRNISIQLVRFNNILQEESERLAEPSKSKKISERENDRKRRRITAEKRVKFWKFKAAEEKKMKHMAVDDGNDLMVMLKELDKVDEKNPDKEMFPDNPKLSLFWEMQRDVISKKSKKTAIRWHPLIIKTCLALWHRSKQAYEILQDSGFIKLPSTRLLQYHKGKIKQ</sequence>
<gene>
    <name evidence="1" type="ORF">PACLA_8A028085</name>
</gene>
<feature type="non-terminal residue" evidence="1">
    <location>
        <position position="317"/>
    </location>
</feature>